<dbReference type="Proteomes" id="UP000249898">
    <property type="component" value="Chromosome"/>
</dbReference>
<dbReference type="InterPro" id="IPR012159">
    <property type="entry name" value="YejM-like"/>
</dbReference>
<gene>
    <name evidence="4" type="ORF">A8139_19030</name>
</gene>
<dbReference type="InterPro" id="IPR024588">
    <property type="entry name" value="YejM_N"/>
</dbReference>
<feature type="transmembrane region" description="Helical" evidence="1">
    <location>
        <begin position="122"/>
        <end position="146"/>
    </location>
</feature>
<dbReference type="RefSeq" id="WP_112140632.1">
    <property type="nucleotide sequence ID" value="NZ_CP016181.1"/>
</dbReference>
<feature type="transmembrane region" description="Helical" evidence="1">
    <location>
        <begin position="42"/>
        <end position="67"/>
    </location>
</feature>
<dbReference type="AlphaFoldDB" id="A0A2Z4PWF1"/>
<feature type="transmembrane region" description="Helical" evidence="1">
    <location>
        <begin position="158"/>
        <end position="179"/>
    </location>
</feature>
<dbReference type="PANTHER" id="PTHR43751:SF3">
    <property type="entry name" value="SULFATASE N-TERMINAL DOMAIN-CONTAINING PROTEIN"/>
    <property type="match status" value="1"/>
</dbReference>
<dbReference type="Pfam" id="PF00884">
    <property type="entry name" value="Sulfatase"/>
    <property type="match status" value="1"/>
</dbReference>
<evidence type="ECO:0000313" key="4">
    <source>
        <dbReference type="EMBL" id="AWY01820.1"/>
    </source>
</evidence>
<protein>
    <submittedName>
        <fullName evidence="4">Choline-sulfatase</fullName>
    </submittedName>
</protein>
<dbReference type="OrthoDB" id="9803751at2"/>
<dbReference type="InterPro" id="IPR017850">
    <property type="entry name" value="Alkaline_phosphatase_core_sf"/>
</dbReference>
<sequence length="609" mass="69649">MTFGSKCSVFGYFLIINIFFSILLAIRYFSFLPELPSDIFGVSFILTSLIGQMALLGGMLGFFTLFFVFLPRKFFYLVVSLLASTSLFVLLIDTFVFAQYRFHINEVVLKLVLSGDVVDFSIVTWLIAVFSFLIIFLIEYALLHFLGTRSGKGVKKRYFVLFFVLCFFVSNFIHIWAAANAYQPVTISKSYLPLFQPATANGLMRKYGWIDDEALEQQKALSYKVSSNLNYPIGELSTVAIDKPVNIMFLVVDSWRFDTFNVDNSPNIWAYAQNGVSFTNHISTGNATRTGIFGLFYGLPGTYWQNMLSNQKSPVFMDHLQALDYQLGIFTSASLTDPEFNQTVFTKVSNLRLRSEGRSPSERDKNLTEDWLQWYQHRDKSKPVFSFLFYDAPHGYDFPQDYDKKYEPMLDEVNYLVLNKDTDPTRFMNRYKTSVRYVDDLAKRVFDELRATGDVDNTVVIITGDHAQELNDNKLNYWGHNSNFTAAQTHVPFVIVGPDIKMKSQGKEKQSITSHEDVVPTLMKHYLGVTSPLEAYSGGIDLLDKAESRDWVLSSSYASYAMITHDTILEVGAGGQYTIYDLTNRIKKEAEPNYVYLKEALESVSRFRK</sequence>
<proteinExistence type="predicted"/>
<evidence type="ECO:0000259" key="2">
    <source>
        <dbReference type="Pfam" id="PF00884"/>
    </source>
</evidence>
<dbReference type="InterPro" id="IPR052701">
    <property type="entry name" value="GAG_Ulvan_Degrading_Sulfatases"/>
</dbReference>
<organism evidence="4 5">
    <name type="scientific">Marinomonas primoryensis</name>
    <dbReference type="NCBI Taxonomy" id="178399"/>
    <lineage>
        <taxon>Bacteria</taxon>
        <taxon>Pseudomonadati</taxon>
        <taxon>Pseudomonadota</taxon>
        <taxon>Gammaproteobacteria</taxon>
        <taxon>Oceanospirillales</taxon>
        <taxon>Oceanospirillaceae</taxon>
        <taxon>Marinomonas</taxon>
    </lineage>
</organism>
<accession>A0A2Z4PWF1</accession>
<evidence type="ECO:0000259" key="3">
    <source>
        <dbReference type="Pfam" id="PF11893"/>
    </source>
</evidence>
<dbReference type="SUPFAM" id="SSF53649">
    <property type="entry name" value="Alkaline phosphatase-like"/>
    <property type="match status" value="1"/>
</dbReference>
<dbReference type="InterPro" id="IPR000917">
    <property type="entry name" value="Sulfatase_N"/>
</dbReference>
<dbReference type="EMBL" id="CP016181">
    <property type="protein sequence ID" value="AWY01820.1"/>
    <property type="molecule type" value="Genomic_DNA"/>
</dbReference>
<dbReference type="PIRSF" id="PIRSF004950">
    <property type="entry name" value="Mmb_sulf_HI0842"/>
    <property type="match status" value="1"/>
</dbReference>
<evidence type="ECO:0000256" key="1">
    <source>
        <dbReference type="SAM" id="Phobius"/>
    </source>
</evidence>
<feature type="domain" description="Inner membrane protein YejM N-terminal" evidence="3">
    <location>
        <begin position="10"/>
        <end position="237"/>
    </location>
</feature>
<evidence type="ECO:0000313" key="5">
    <source>
        <dbReference type="Proteomes" id="UP000249898"/>
    </source>
</evidence>
<keyword evidence="1" id="KW-0812">Transmembrane</keyword>
<dbReference type="PANTHER" id="PTHR43751">
    <property type="entry name" value="SULFATASE"/>
    <property type="match status" value="1"/>
</dbReference>
<dbReference type="Pfam" id="PF11893">
    <property type="entry name" value="DUF3413"/>
    <property type="match status" value="1"/>
</dbReference>
<feature type="transmembrane region" description="Helical" evidence="1">
    <location>
        <begin position="74"/>
        <end position="102"/>
    </location>
</feature>
<keyword evidence="1" id="KW-1133">Transmembrane helix</keyword>
<feature type="transmembrane region" description="Helical" evidence="1">
    <location>
        <begin position="9"/>
        <end position="30"/>
    </location>
</feature>
<dbReference type="Gene3D" id="3.40.720.10">
    <property type="entry name" value="Alkaline Phosphatase, subunit A"/>
    <property type="match status" value="1"/>
</dbReference>
<feature type="domain" description="Sulfatase N-terminal" evidence="2">
    <location>
        <begin position="246"/>
        <end position="526"/>
    </location>
</feature>
<keyword evidence="1" id="KW-0472">Membrane</keyword>
<reference evidence="4 5" key="1">
    <citation type="submission" date="2016-06" db="EMBL/GenBank/DDBJ databases">
        <title>The sequenced genome of the ice-adhering bacterium Marinomonas primoryensis, from Antarctica.</title>
        <authorList>
            <person name="Graham L."/>
            <person name="Vance T.D.R."/>
            <person name="Davies P.L."/>
        </authorList>
    </citation>
    <scope>NUCLEOTIDE SEQUENCE [LARGE SCALE GENOMIC DNA]</scope>
    <source>
        <strain evidence="4 5">AceL</strain>
    </source>
</reference>
<dbReference type="CDD" id="cd16148">
    <property type="entry name" value="sulfatase_like"/>
    <property type="match status" value="1"/>
</dbReference>
<name>A0A2Z4PWF1_9GAMM</name>